<dbReference type="InterPro" id="IPR016024">
    <property type="entry name" value="ARM-type_fold"/>
</dbReference>
<comment type="similarity">
    <text evidence="1">Belongs to the HEATR5 family.</text>
</comment>
<evidence type="ECO:0000256" key="1">
    <source>
        <dbReference type="ARBA" id="ARBA00008304"/>
    </source>
</evidence>
<dbReference type="InterPro" id="IPR040108">
    <property type="entry name" value="Laa1/Sip1/HEATR5"/>
</dbReference>
<reference evidence="5 6" key="1">
    <citation type="submission" date="2024-07" db="EMBL/GenBank/DDBJ databases">
        <title>Chromosome-level genome assembly of the water stick insect Ranatra chinensis (Heteroptera: Nepidae).</title>
        <authorList>
            <person name="Liu X."/>
        </authorList>
    </citation>
    <scope>NUCLEOTIDE SEQUENCE [LARGE SCALE GENOMIC DNA]</scope>
    <source>
        <strain evidence="5">Cailab_2021Rc</strain>
        <tissue evidence="5">Muscle</tissue>
    </source>
</reference>
<evidence type="ECO:0000256" key="2">
    <source>
        <dbReference type="ARBA" id="ARBA00022737"/>
    </source>
</evidence>
<feature type="coiled-coil region" evidence="4">
    <location>
        <begin position="1611"/>
        <end position="1639"/>
    </location>
</feature>
<keyword evidence="2" id="KW-0677">Repeat</keyword>
<dbReference type="SUPFAM" id="SSF48371">
    <property type="entry name" value="ARM repeat"/>
    <property type="match status" value="2"/>
</dbReference>
<proteinExistence type="inferred from homology"/>
<accession>A0ABD0ZDP4</accession>
<protein>
    <recommendedName>
        <fullName evidence="3">HEAT repeat-containing protein 5A</fullName>
    </recommendedName>
</protein>
<keyword evidence="4" id="KW-0175">Coiled coil</keyword>
<keyword evidence="6" id="KW-1185">Reference proteome</keyword>
<dbReference type="Pfam" id="PF20210">
    <property type="entry name" value="Laa1_Sip1_HTR5"/>
    <property type="match status" value="1"/>
</dbReference>
<evidence type="ECO:0000313" key="6">
    <source>
        <dbReference type="Proteomes" id="UP001558652"/>
    </source>
</evidence>
<sequence length="1804" mass="196545">MMDLSHSLTLNEEALKQIPEQKRPVFIFEWLRFLDKVLVAAQKSDIKGCQKKLVEQLTHVIQESPGPPTRRLVSRCLATLFSVGDTFLLFDTVNKCNDILKNKDDSPSFLPTKLAAICCVGCMYEKLGRMMGRSYEETVQILVKSLRNAESQMRIEVMNTLEKVCCGMGSAISNMHKEIYKAARHCLTDRVMAVRCAAARCLLEMLNHAPFLYTTELESLATLCFRAFDGSNYEVRCSVAKLLGALIATTQLSVQQHNQQQQQPQQQGNKGGVKALSLEEALGVLMSGFLRGGIGFLKGTGEIIKGSSGVNREVRVGVTHAYVVFLQILGGQWLERNLTAVLSHVLELVANPKAASSHVDAVYSRKCINFILRSSLGRMLGEKAQSSACKEIALIVTTQMKSIDLSLENAKDCNQETLFGQHLMVCALQEMASLILALGTTASNLLTDQTNNLLECVMSVLLHPCQAARLAAAWCLRCICVAVPSQITPLIDRCVDGIENMRTSPEAIAGYSGALAAVLGGVRLSPLGVPHTKGKVIFNTAEELLRSANQNSRLSLNRTHAGWLLIGAIMTLGVPVVRGLLPRMLLLWRNSFPRSNKELESEKARGDAFTWQVTLEGRAGALSAMHSFIQNCPELVSEDIARRLLTPVESALGMLVNISSVLKAYGQHLKAPAAMVRLRLYETLSLLPPQSFEGSYTHLLRLLVSEFTLSENPANTTTSQLRTACHADDSVILGSWLQETDHRTIEDQMEPNRKADGDYLQPNSAAGSGALEHDPCCLYRPLLPEEISPGPLPLGVAVIDASVVLFGCVFPKVANKHRVQMLEHFTECIKAAKSSRADAVTLNVFAALLSGLKGLTDAKAGIGQDDVKRAATSLIISALTSSSPMLRCAAGECLGRMAQVIGDPRFTAELAQTSFDRLKSARDVASRTGHSLALGCLHRYVGGLGSSQHLNTSVSILLALAQDPTSPIVQVWALHALSLIADSGGPMFRGYVEPTLSLALKLLLTVPQSHVDVHQCIGKVLTALITTVGPELQGNTNTVCMARSSLLCACAIMQDHQDPLVQAEATSCLQQLHLFAPRHVNLSSLVPALCGTLSSNHLLLRKAAIACLRQLTQREAKEVCEHALTLANENRDNNSVEGLVITETGLPGVLFTMLDTETDSSLIKHIHDTLTSMLQMLAADNLTQWLSLCKAVLTVATDTISGESDINENGGDGSDEEGDDAEFHASEMARVAVQPRWPTRVFAAECVRKIIATCQISKGAHFDLALAKEMHLTKSRGDYLVLHLSDLVRMAFMAATSDCDQLRLEGLKTLHEIIDTFARVPEPEFPGHLLLEQYQAQVGAALRPAFAPETPSHVTATACQVCSAWIGSGVARDLNDLRRVHQLLVSSLAKLQRASGTPLIYNESLLTLERLAILKAWAEVYIVAMNGSSALMHDVKDESHVDGSEDGDDEFGDFESHGESLLTLVQPELVNLSQNWLAALKDHALLSLPPEFASQLPHDGGAFYTTDTMDSCRPHYAATWPPLLHAATLWLSATGFKEETARDRFHLLFGICMEALCSPRMTEPLDSVLICLRALYTLLDCELPRQMLMADRSLSIELCNVLHRLLLTWECEEAQQLVMDVLKQVMKAAQEDLDFAKKRKLREIAPANQETPAMYEVDLLGEGGTDGELVPGKSLVFAVLEVCLCLLVRQIPVLNPAPSTSVMSLKEPSGSLIARAMDAMYQLTNLCSPQGAINILPTVLYLTTGVLKECGINIANSPQITAALNCLKSLATDRYSQDTRSSQRWKSLLQSALAKVIDLAKTAS</sequence>
<dbReference type="EMBL" id="JBFDAA010000003">
    <property type="protein sequence ID" value="KAL1138938.1"/>
    <property type="molecule type" value="Genomic_DNA"/>
</dbReference>
<dbReference type="Pfam" id="PF25468">
    <property type="entry name" value="HEAT_HEATR5A"/>
    <property type="match status" value="1"/>
</dbReference>
<dbReference type="PANTHER" id="PTHR21663:SF0">
    <property type="entry name" value="HEAT REPEAT-CONTAINING PROTEIN 5B"/>
    <property type="match status" value="1"/>
</dbReference>
<dbReference type="FunFam" id="1.25.10.10:FF:000098">
    <property type="entry name" value="HEAT repeat-containing protein 5A isoform X2"/>
    <property type="match status" value="1"/>
</dbReference>
<dbReference type="PANTHER" id="PTHR21663">
    <property type="entry name" value="HYPOTHETICAL HEAT DOMAIN-CONTAINING"/>
    <property type="match status" value="1"/>
</dbReference>
<evidence type="ECO:0000256" key="4">
    <source>
        <dbReference type="SAM" id="Coils"/>
    </source>
</evidence>
<dbReference type="Gene3D" id="1.25.10.10">
    <property type="entry name" value="Leucine-rich Repeat Variant"/>
    <property type="match status" value="4"/>
</dbReference>
<organism evidence="5 6">
    <name type="scientific">Ranatra chinensis</name>
    <dbReference type="NCBI Taxonomy" id="642074"/>
    <lineage>
        <taxon>Eukaryota</taxon>
        <taxon>Metazoa</taxon>
        <taxon>Ecdysozoa</taxon>
        <taxon>Arthropoda</taxon>
        <taxon>Hexapoda</taxon>
        <taxon>Insecta</taxon>
        <taxon>Pterygota</taxon>
        <taxon>Neoptera</taxon>
        <taxon>Paraneoptera</taxon>
        <taxon>Hemiptera</taxon>
        <taxon>Heteroptera</taxon>
        <taxon>Panheteroptera</taxon>
        <taxon>Nepomorpha</taxon>
        <taxon>Nepidae</taxon>
        <taxon>Ranatrinae</taxon>
        <taxon>Ranatra</taxon>
    </lineage>
</organism>
<name>A0ABD0ZDP4_9HEMI</name>
<dbReference type="FunFam" id="1.25.10.10:FF:000138">
    <property type="entry name" value="Putative HEAT repeat-containing protein 5B"/>
    <property type="match status" value="1"/>
</dbReference>
<comment type="caution">
    <text evidence="5">The sequence shown here is derived from an EMBL/GenBank/DDBJ whole genome shotgun (WGS) entry which is preliminary data.</text>
</comment>
<dbReference type="Proteomes" id="UP001558652">
    <property type="component" value="Unassembled WGS sequence"/>
</dbReference>
<evidence type="ECO:0000313" key="5">
    <source>
        <dbReference type="EMBL" id="KAL1138938.1"/>
    </source>
</evidence>
<gene>
    <name evidence="5" type="ORF">AAG570_009000</name>
</gene>
<dbReference type="InterPro" id="IPR011989">
    <property type="entry name" value="ARM-like"/>
</dbReference>
<evidence type="ECO:0000256" key="3">
    <source>
        <dbReference type="ARBA" id="ARBA00070811"/>
    </source>
</evidence>
<dbReference type="InterPro" id="IPR046837">
    <property type="entry name" value="Laa1/Sip1/HEATR5-like_HEAT"/>
</dbReference>